<evidence type="ECO:0000313" key="2">
    <source>
        <dbReference type="Proteomes" id="UP000012073"/>
    </source>
</evidence>
<organism evidence="1 2">
    <name type="scientific">Chondrus crispus</name>
    <name type="common">Carrageen Irish moss</name>
    <name type="synonym">Polymorpha crispa</name>
    <dbReference type="NCBI Taxonomy" id="2769"/>
    <lineage>
        <taxon>Eukaryota</taxon>
        <taxon>Rhodophyta</taxon>
        <taxon>Florideophyceae</taxon>
        <taxon>Rhodymeniophycidae</taxon>
        <taxon>Gigartinales</taxon>
        <taxon>Gigartinaceae</taxon>
        <taxon>Chondrus</taxon>
    </lineage>
</organism>
<dbReference type="GeneID" id="17322719"/>
<proteinExistence type="predicted"/>
<dbReference type="AlphaFoldDB" id="R7QCI3"/>
<dbReference type="KEGG" id="ccp:CHC_T00003591001"/>
<dbReference type="EMBL" id="HG001721">
    <property type="protein sequence ID" value="CDF35175.1"/>
    <property type="molecule type" value="Genomic_DNA"/>
</dbReference>
<dbReference type="RefSeq" id="XP_005714994.1">
    <property type="nucleotide sequence ID" value="XM_005714937.1"/>
</dbReference>
<evidence type="ECO:0000313" key="1">
    <source>
        <dbReference type="EMBL" id="CDF35175.1"/>
    </source>
</evidence>
<keyword evidence="2" id="KW-1185">Reference proteome</keyword>
<dbReference type="Proteomes" id="UP000012073">
    <property type="component" value="Unassembled WGS sequence"/>
</dbReference>
<name>R7QCI3_CHOCR</name>
<accession>R7QCI3</accession>
<gene>
    <name evidence="1" type="ORF">CHC_T00003591001</name>
</gene>
<reference evidence="2" key="1">
    <citation type="journal article" date="2013" name="Proc. Natl. Acad. Sci. U.S.A.">
        <title>Genome structure and metabolic features in the red seaweed Chondrus crispus shed light on evolution of the Archaeplastida.</title>
        <authorList>
            <person name="Collen J."/>
            <person name="Porcel B."/>
            <person name="Carre W."/>
            <person name="Ball S.G."/>
            <person name="Chaparro C."/>
            <person name="Tonon T."/>
            <person name="Barbeyron T."/>
            <person name="Michel G."/>
            <person name="Noel B."/>
            <person name="Valentin K."/>
            <person name="Elias M."/>
            <person name="Artiguenave F."/>
            <person name="Arun A."/>
            <person name="Aury J.M."/>
            <person name="Barbosa-Neto J.F."/>
            <person name="Bothwell J.H."/>
            <person name="Bouget F.Y."/>
            <person name="Brillet L."/>
            <person name="Cabello-Hurtado F."/>
            <person name="Capella-Gutierrez S."/>
            <person name="Charrier B."/>
            <person name="Cladiere L."/>
            <person name="Cock J.M."/>
            <person name="Coelho S.M."/>
            <person name="Colleoni C."/>
            <person name="Czjzek M."/>
            <person name="Da Silva C."/>
            <person name="Delage L."/>
            <person name="Denoeud F."/>
            <person name="Deschamps P."/>
            <person name="Dittami S.M."/>
            <person name="Gabaldon T."/>
            <person name="Gachon C.M."/>
            <person name="Groisillier A."/>
            <person name="Herve C."/>
            <person name="Jabbari K."/>
            <person name="Katinka M."/>
            <person name="Kloareg B."/>
            <person name="Kowalczyk N."/>
            <person name="Labadie K."/>
            <person name="Leblanc C."/>
            <person name="Lopez P.J."/>
            <person name="McLachlan D.H."/>
            <person name="Meslet-Cladiere L."/>
            <person name="Moustafa A."/>
            <person name="Nehr Z."/>
            <person name="Nyvall Collen P."/>
            <person name="Panaud O."/>
            <person name="Partensky F."/>
            <person name="Poulain J."/>
            <person name="Rensing S.A."/>
            <person name="Rousvoal S."/>
            <person name="Samson G."/>
            <person name="Symeonidi A."/>
            <person name="Weissenbach J."/>
            <person name="Zambounis A."/>
            <person name="Wincker P."/>
            <person name="Boyen C."/>
        </authorList>
    </citation>
    <scope>NUCLEOTIDE SEQUENCE [LARGE SCALE GENOMIC DNA]</scope>
    <source>
        <strain evidence="2">cv. Stackhouse</strain>
    </source>
</reference>
<sequence>MTQQQLLSCASVKFQNKRSTLNFVLSNYQFIVFKTVAVCVWSKRIPSGDRICSLFMKLMLHQASLQLNIAQTPLCK</sequence>
<protein>
    <submittedName>
        <fullName evidence="1">Uncharacterized protein</fullName>
    </submittedName>
</protein>
<dbReference type="Gramene" id="CDF35175">
    <property type="protein sequence ID" value="CDF35175"/>
    <property type="gene ID" value="CHC_T00003591001"/>
</dbReference>